<proteinExistence type="predicted"/>
<sequence length="279" mass="30062">MRPRIAQAEGQIGFYWVTPDGVRTTLPDLVIDDDESDRLVATHLEALDDALIIAAARFGDLLGGGKRPDAQEHEDLIVLYRCLDLLVRDYGFAAEIAGVVPDVRAGKIIGTATLFSMRARFAVDLLGPAPFDGELDEPSPGVISGFGQMQQADPQRPWKGGRWILKAESGQRYPLTLSTMLFDSSGVNKDAARGEHRQAIETCIAGATAGDADPFTVACALDWLLYDWLMAHREDPDSAAIQIPRGHDSDAAMIVSAAAASIRARTRIDPGLTAPPQAD</sequence>
<dbReference type="EMBL" id="CTEE01000001">
    <property type="protein sequence ID" value="CQD23026.1"/>
    <property type="molecule type" value="Genomic_DNA"/>
</dbReference>
<evidence type="ECO:0000313" key="1">
    <source>
        <dbReference type="EMBL" id="CQD23026.1"/>
    </source>
</evidence>
<dbReference type="RefSeq" id="WP_090608172.1">
    <property type="nucleotide sequence ID" value="NZ_CTEE01000001.1"/>
</dbReference>
<evidence type="ECO:0000313" key="2">
    <source>
        <dbReference type="Proteomes" id="UP000199251"/>
    </source>
</evidence>
<gene>
    <name evidence="1" type="ORF">BN1232_05836</name>
</gene>
<dbReference type="STRING" id="141349.BN1232_05836"/>
<dbReference type="OrthoDB" id="3567771at2"/>
<dbReference type="AlphaFoldDB" id="A0A0E4CR10"/>
<organism evidence="1 2">
    <name type="scientific">Mycobacterium lentiflavum</name>
    <dbReference type="NCBI Taxonomy" id="141349"/>
    <lineage>
        <taxon>Bacteria</taxon>
        <taxon>Bacillati</taxon>
        <taxon>Actinomycetota</taxon>
        <taxon>Actinomycetes</taxon>
        <taxon>Mycobacteriales</taxon>
        <taxon>Mycobacteriaceae</taxon>
        <taxon>Mycobacterium</taxon>
        <taxon>Mycobacterium simiae complex</taxon>
    </lineage>
</organism>
<name>A0A0E4CR10_MYCLN</name>
<accession>A0A0E4CR10</accession>
<dbReference type="Proteomes" id="UP000199251">
    <property type="component" value="Unassembled WGS sequence"/>
</dbReference>
<protein>
    <submittedName>
        <fullName evidence="1">Uncharacterized protein</fullName>
    </submittedName>
</protein>
<reference evidence="1 2" key="1">
    <citation type="submission" date="2015-03" db="EMBL/GenBank/DDBJ databases">
        <authorList>
            <person name="Urmite Genomes"/>
        </authorList>
    </citation>
    <scope>NUCLEOTIDE SEQUENCE [LARGE SCALE GENOMIC DNA]</scope>
    <source>
        <strain evidence="1 2">CSUR P1491</strain>
    </source>
</reference>